<feature type="region of interest" description="Disordered" evidence="1">
    <location>
        <begin position="440"/>
        <end position="511"/>
    </location>
</feature>
<feature type="region of interest" description="Disordered" evidence="1">
    <location>
        <begin position="328"/>
        <end position="372"/>
    </location>
</feature>
<reference evidence="2 3" key="1">
    <citation type="submission" date="2020-05" db="EMBL/GenBank/DDBJ databases">
        <title>Identification and distribution of gene clusters putatively required for synthesis of sphingolipid metabolism inhibitors in phylogenetically diverse species of the filamentous fungus Fusarium.</title>
        <authorList>
            <person name="Kim H.-S."/>
            <person name="Busman M."/>
            <person name="Brown D.W."/>
            <person name="Divon H."/>
            <person name="Uhlig S."/>
            <person name="Proctor R.H."/>
        </authorList>
    </citation>
    <scope>NUCLEOTIDE SEQUENCE [LARGE SCALE GENOMIC DNA]</scope>
    <source>
        <strain evidence="2 3">NRRL 25311</strain>
    </source>
</reference>
<dbReference type="Pfam" id="PF13095">
    <property type="entry name" value="FTA2"/>
    <property type="match status" value="1"/>
</dbReference>
<evidence type="ECO:0000256" key="1">
    <source>
        <dbReference type="SAM" id="MobiDB-lite"/>
    </source>
</evidence>
<feature type="compositionally biased region" description="Basic residues" evidence="1">
    <location>
        <begin position="464"/>
        <end position="474"/>
    </location>
</feature>
<accession>A0A8H5UET3</accession>
<gene>
    <name evidence="2" type="ORF">FDENT_4519</name>
</gene>
<dbReference type="EMBL" id="JAAOAK010000108">
    <property type="protein sequence ID" value="KAF5689155.1"/>
    <property type="molecule type" value="Genomic_DNA"/>
</dbReference>
<feature type="compositionally biased region" description="Acidic residues" evidence="1">
    <location>
        <begin position="340"/>
        <end position="352"/>
    </location>
</feature>
<evidence type="ECO:0000313" key="3">
    <source>
        <dbReference type="Proteomes" id="UP000562682"/>
    </source>
</evidence>
<protein>
    <submittedName>
        <fullName evidence="2">Uncharacterized protein</fullName>
    </submittedName>
</protein>
<evidence type="ECO:0000313" key="2">
    <source>
        <dbReference type="EMBL" id="KAF5689155.1"/>
    </source>
</evidence>
<proteinExistence type="predicted"/>
<dbReference type="Proteomes" id="UP000562682">
    <property type="component" value="Unassembled WGS sequence"/>
</dbReference>
<organism evidence="2 3">
    <name type="scientific">Fusarium denticulatum</name>
    <dbReference type="NCBI Taxonomy" id="48507"/>
    <lineage>
        <taxon>Eukaryota</taxon>
        <taxon>Fungi</taxon>
        <taxon>Dikarya</taxon>
        <taxon>Ascomycota</taxon>
        <taxon>Pezizomycotina</taxon>
        <taxon>Sordariomycetes</taxon>
        <taxon>Hypocreomycetidae</taxon>
        <taxon>Hypocreales</taxon>
        <taxon>Nectriaceae</taxon>
        <taxon>Fusarium</taxon>
        <taxon>Fusarium fujikuroi species complex</taxon>
    </lineage>
</organism>
<keyword evidence="3" id="KW-1185">Reference proteome</keyword>
<feature type="compositionally biased region" description="Basic and acidic residues" evidence="1">
    <location>
        <begin position="440"/>
        <end position="452"/>
    </location>
</feature>
<dbReference type="AlphaFoldDB" id="A0A8H5UET3"/>
<dbReference type="InterPro" id="IPR025213">
    <property type="entry name" value="Sim4_Fta2"/>
</dbReference>
<sequence>MSLSERIQWQPPKPNSVLENFERRCRHAKAQPFLADKPMNDTAAACAWENFRRPLLGHFASYKRIDFIKLLGYGQDGIVWEVVIDSQTYALKVFWDNQPPEGTRFWAFQRECQNASLLAKMRFAIDSSSDPVWLNPNPTSFHDAASNLHAFSDKGRSRQVYRKMQGAAEYCNAPRLRECYGWTSINGKELCTMPSVLHPPEVRSGDEIRNIWPTEEYHAIVYEYVPSSDVGLDADVVQAQLDFLWLGGWCLVPLQPANWGGVGILLDMGDPICLWHTGWFKMGQLSRSTIPAKAKIDFERHLSDHAEQRRIRKRMIGDLQVEALKHEAHADANDGSSSESDTDQESDGENEDASIFARPRRPSPALICPSCPRSEPFDTMQKLRRHHEQGIPLCFGNRIEANSGDLHAENCVGDSERKRAYMDETCKELTILSDAKLERGLRESKQRSRGESEQAASSVECARRNPRAQKRRRTRQQDADDATDGPNLLPSYTAPTDSDPYLDRSSGAPAAPANVHIQNQTQGLSTEATEAVVPSLDVLENFDAPLMHIMNSVPLDIYAWPVDAYDGNLSSNEPSAYRLSPSFVMEST</sequence>
<comment type="caution">
    <text evidence="2">The sequence shown here is derived from an EMBL/GenBank/DDBJ whole genome shotgun (WGS) entry which is preliminary data.</text>
</comment>
<name>A0A8H5UET3_9HYPO</name>